<evidence type="ECO:0000256" key="6">
    <source>
        <dbReference type="ARBA" id="ARBA00022741"/>
    </source>
</evidence>
<proteinExistence type="inferred from homology"/>
<dbReference type="EMBL" id="JAUKUA010000005">
    <property type="protein sequence ID" value="KAK0711236.1"/>
    <property type="molecule type" value="Genomic_DNA"/>
</dbReference>
<name>A0AA40A8I7_9PEZI</name>
<keyword evidence="8 9" id="KW-0067">ATP-binding</keyword>
<evidence type="ECO:0000256" key="1">
    <source>
        <dbReference type="ARBA" id="ARBA00003979"/>
    </source>
</evidence>
<evidence type="ECO:0000256" key="2">
    <source>
        <dbReference type="ARBA" id="ARBA00008305"/>
    </source>
</evidence>
<keyword evidence="5 9" id="KW-0808">Transferase</keyword>
<evidence type="ECO:0000313" key="10">
    <source>
        <dbReference type="EMBL" id="KAK0711236.1"/>
    </source>
</evidence>
<gene>
    <name evidence="10" type="ORF">B0H67DRAFT_646624</name>
</gene>
<keyword evidence="11" id="KW-1185">Reference proteome</keyword>
<dbReference type="Pfam" id="PF06090">
    <property type="entry name" value="Ins_P5_2-kin"/>
    <property type="match status" value="1"/>
</dbReference>
<evidence type="ECO:0000313" key="11">
    <source>
        <dbReference type="Proteomes" id="UP001172102"/>
    </source>
</evidence>
<comment type="function">
    <text evidence="1">Has kinase activity and phosphorylates inositol-1,3,4,5,6-pentakisphosphate (Ins(1,3,4,5,6)P5) to produce 1,2,3,4,5,6-hexakisphosphate (InsP6), also known as phytate.</text>
</comment>
<dbReference type="GO" id="GO:0032958">
    <property type="term" value="P:inositol phosphate biosynthetic process"/>
    <property type="evidence" value="ECO:0007669"/>
    <property type="project" value="TreeGrafter"/>
</dbReference>
<comment type="function">
    <text evidence="9">Phosphorylates Ins(1,3,4,5,6)P5 at position 2 to form Ins(1,2,3,4,5,6)P6 (InsP6 or phytate).</text>
</comment>
<evidence type="ECO:0000256" key="9">
    <source>
        <dbReference type="RuleBase" id="RU364126"/>
    </source>
</evidence>
<sequence>MTQLTLPPATNCRYTFVGEGAANVVFEVHPQPEGGDNDNHNVFKGYLLRVPKAGTKAFPYSELQSYWQSVVRPLFDEGDLTEQRLVRLDASGETISSLNKVLEKNEACRRKDFRGSRVAKAEYGMLVDDMCKKHPDDVVLEFKPKWLAQSPSAPASARRCRNCAREACKSSGKPIICSLDFFESPGDPQALPLTLARLTSSLLPENPEGNEHARLAHWLQTNTLIPRLRDLQVSFDSNGPLSRKTDARDLQLAMTLRDCSCFVRIPARADLPVEAKLADLDKKNGMAKLEYWQRTERELIEGGTTTEQSSHRERRTASWREPLLAIET</sequence>
<protein>
    <recommendedName>
        <fullName evidence="4 9">Inositol-pentakisphosphate 2-kinase</fullName>
        <ecNumber evidence="3 9">2.7.1.158</ecNumber>
    </recommendedName>
</protein>
<comment type="catalytic activity">
    <reaction evidence="9">
        <text>1D-myo-inositol 1,3,4,5,6-pentakisphosphate + ATP = 1D-myo-inositol hexakisphosphate + ADP + H(+)</text>
        <dbReference type="Rhea" id="RHEA:20313"/>
        <dbReference type="ChEBI" id="CHEBI:15378"/>
        <dbReference type="ChEBI" id="CHEBI:30616"/>
        <dbReference type="ChEBI" id="CHEBI:57733"/>
        <dbReference type="ChEBI" id="CHEBI:58130"/>
        <dbReference type="ChEBI" id="CHEBI:456216"/>
        <dbReference type="EC" id="2.7.1.158"/>
    </reaction>
</comment>
<evidence type="ECO:0000256" key="5">
    <source>
        <dbReference type="ARBA" id="ARBA00022679"/>
    </source>
</evidence>
<keyword evidence="6 9" id="KW-0547">Nucleotide-binding</keyword>
<evidence type="ECO:0000256" key="8">
    <source>
        <dbReference type="ARBA" id="ARBA00022840"/>
    </source>
</evidence>
<dbReference type="Proteomes" id="UP001172102">
    <property type="component" value="Unassembled WGS sequence"/>
</dbReference>
<dbReference type="PANTHER" id="PTHR14456:SF2">
    <property type="entry name" value="INOSITOL-PENTAKISPHOSPHATE 2-KINASE"/>
    <property type="match status" value="1"/>
</dbReference>
<accession>A0AA40A8I7</accession>
<reference evidence="10" key="1">
    <citation type="submission" date="2023-06" db="EMBL/GenBank/DDBJ databases">
        <title>Genome-scale phylogeny and comparative genomics of the fungal order Sordariales.</title>
        <authorList>
            <consortium name="Lawrence Berkeley National Laboratory"/>
            <person name="Hensen N."/>
            <person name="Bonometti L."/>
            <person name="Westerberg I."/>
            <person name="Brannstrom I.O."/>
            <person name="Guillou S."/>
            <person name="Cros-Aarteil S."/>
            <person name="Calhoun S."/>
            <person name="Haridas S."/>
            <person name="Kuo A."/>
            <person name="Mondo S."/>
            <person name="Pangilinan J."/>
            <person name="Riley R."/>
            <person name="Labutti K."/>
            <person name="Andreopoulos B."/>
            <person name="Lipzen A."/>
            <person name="Chen C."/>
            <person name="Yanf M."/>
            <person name="Daum C."/>
            <person name="Ng V."/>
            <person name="Clum A."/>
            <person name="Steindorff A."/>
            <person name="Ohm R."/>
            <person name="Martin F."/>
            <person name="Silar P."/>
            <person name="Natvig D."/>
            <person name="Lalanne C."/>
            <person name="Gautier V."/>
            <person name="Ament-Velasquez S.L."/>
            <person name="Kruys A."/>
            <person name="Hutchinson M.I."/>
            <person name="Powell A.J."/>
            <person name="Barry K."/>
            <person name="Miller A.N."/>
            <person name="Grigoriev I.V."/>
            <person name="Debuchy R."/>
            <person name="Gladieux P."/>
            <person name="Thoren M.H."/>
            <person name="Johannesson H."/>
        </authorList>
    </citation>
    <scope>NUCLEOTIDE SEQUENCE</scope>
    <source>
        <strain evidence="10">SMH4607-1</strain>
    </source>
</reference>
<dbReference type="EC" id="2.7.1.158" evidence="3 9"/>
<evidence type="ECO:0000256" key="7">
    <source>
        <dbReference type="ARBA" id="ARBA00022777"/>
    </source>
</evidence>
<keyword evidence="7 9" id="KW-0418">Kinase</keyword>
<dbReference type="GO" id="GO:0005524">
    <property type="term" value="F:ATP binding"/>
    <property type="evidence" value="ECO:0007669"/>
    <property type="project" value="UniProtKB-KW"/>
</dbReference>
<dbReference type="InterPro" id="IPR009286">
    <property type="entry name" value="Ins_P5_2-kin"/>
</dbReference>
<dbReference type="GO" id="GO:0035299">
    <property type="term" value="F:inositol-1,3,4,5,6-pentakisphosphate 2-kinase activity"/>
    <property type="evidence" value="ECO:0007669"/>
    <property type="project" value="UniProtKB-EC"/>
</dbReference>
<evidence type="ECO:0000256" key="4">
    <source>
        <dbReference type="ARBA" id="ARBA00014846"/>
    </source>
</evidence>
<comment type="similarity">
    <text evidence="2">Belongs to the IPK1 type 1 family.</text>
</comment>
<comment type="caution">
    <text evidence="10">The sequence shown here is derived from an EMBL/GenBank/DDBJ whole genome shotgun (WGS) entry which is preliminary data.</text>
</comment>
<organism evidence="10 11">
    <name type="scientific">Lasiosphaeris hirsuta</name>
    <dbReference type="NCBI Taxonomy" id="260670"/>
    <lineage>
        <taxon>Eukaryota</taxon>
        <taxon>Fungi</taxon>
        <taxon>Dikarya</taxon>
        <taxon>Ascomycota</taxon>
        <taxon>Pezizomycotina</taxon>
        <taxon>Sordariomycetes</taxon>
        <taxon>Sordariomycetidae</taxon>
        <taxon>Sordariales</taxon>
        <taxon>Lasiosphaeriaceae</taxon>
        <taxon>Lasiosphaeris</taxon>
    </lineage>
</organism>
<dbReference type="GO" id="GO:0005634">
    <property type="term" value="C:nucleus"/>
    <property type="evidence" value="ECO:0007669"/>
    <property type="project" value="TreeGrafter"/>
</dbReference>
<comment type="domain">
    <text evidence="9">The EXKPK motif is conserved in inositol-pentakisphosphate 2-kinases of both family 1 and 2.</text>
</comment>
<evidence type="ECO:0000256" key="3">
    <source>
        <dbReference type="ARBA" id="ARBA00012023"/>
    </source>
</evidence>
<dbReference type="AlphaFoldDB" id="A0AA40A8I7"/>
<dbReference type="PANTHER" id="PTHR14456">
    <property type="entry name" value="INOSITOL POLYPHOSPHATE KINASE 1"/>
    <property type="match status" value="1"/>
</dbReference>